<feature type="transmembrane region" description="Helical" evidence="5">
    <location>
        <begin position="74"/>
        <end position="94"/>
    </location>
</feature>
<keyword evidence="4 5" id="KW-0472">Membrane</keyword>
<feature type="transmembrane region" description="Helical" evidence="5">
    <location>
        <begin position="455"/>
        <end position="477"/>
    </location>
</feature>
<feature type="transmembrane region" description="Helical" evidence="5">
    <location>
        <begin position="129"/>
        <end position="148"/>
    </location>
</feature>
<feature type="transmembrane region" description="Helical" evidence="5">
    <location>
        <begin position="238"/>
        <end position="262"/>
    </location>
</feature>
<evidence type="ECO:0000256" key="6">
    <source>
        <dbReference type="RuleBase" id="RU000320"/>
    </source>
</evidence>
<dbReference type="InterPro" id="IPR001750">
    <property type="entry name" value="ND/Mrp_TM"/>
</dbReference>
<dbReference type="GO" id="GO:0012505">
    <property type="term" value="C:endomembrane system"/>
    <property type="evidence" value="ECO:0007669"/>
    <property type="project" value="UniProtKB-SubCell"/>
</dbReference>
<evidence type="ECO:0000256" key="2">
    <source>
        <dbReference type="ARBA" id="ARBA00022692"/>
    </source>
</evidence>
<keyword evidence="5" id="KW-1278">Translocase</keyword>
<evidence type="ECO:0000256" key="3">
    <source>
        <dbReference type="ARBA" id="ARBA00022989"/>
    </source>
</evidence>
<dbReference type="HAMAP" id="MF_00445">
    <property type="entry name" value="NDH1_NuoN_1"/>
    <property type="match status" value="1"/>
</dbReference>
<dbReference type="EC" id="7.1.1.-" evidence="5"/>
<proteinExistence type="inferred from homology"/>
<comment type="similarity">
    <text evidence="5">Belongs to the complex I subunit 2 family.</text>
</comment>
<keyword evidence="5" id="KW-1003">Cell membrane</keyword>
<name>A0A6S6SWQ0_9BACT</name>
<sequence length="498" mass="55323">MNSILLILPMISVLIGALVLMFMSMYDTFKIRHFITVSVIALVIAVIFSMGNFGDLYSESLFPVILGDRIVFDSYANLFSILLLVGTIFIILVGESYANKKTYLKGEFYSIMLFSLFGMLLLAHANELITAYIAFEIASFSVYIMVGFNSEDGRRVEAMFKYLVLGSFIGVFFLLGTALIYGATGTTNLTEIAEFMQKSQENIALLYIGLTMILFTFLFKIAAFPFQSWVLDVYRGSPVLITAYMASVFKIAIFALFLRLYIQEFSMIHELWEPIFETLTLLTLLIGTWMALNQTVIKSMLAASSIVHTGYLILAFLALGEGGAGSYAIIFYLIAYLLSAIGAFGLVSHIIAQTKVKITYDDFKGLAHERPYLAAMMTIFLLSLAGIPSTIGFMGKFYVFTEAISAGYTLLATLAILATMISIYYYFKLIAMMYFYSSDKEIPLQTFDDKRISTYAIGALGLLTIWGGIGSIVVFFVPIPSIDEILVVTQTAIASLFI</sequence>
<gene>
    <name evidence="5" type="primary">nuoN</name>
    <name evidence="8" type="ORF">HELGO_WM4466</name>
</gene>
<evidence type="ECO:0000313" key="8">
    <source>
        <dbReference type="EMBL" id="CAA6807718.1"/>
    </source>
</evidence>
<dbReference type="Pfam" id="PF00361">
    <property type="entry name" value="Proton_antipo_M"/>
    <property type="match status" value="1"/>
</dbReference>
<feature type="transmembrane region" description="Helical" evidence="5">
    <location>
        <begin position="325"/>
        <end position="351"/>
    </location>
</feature>
<keyword evidence="8" id="KW-0560">Oxidoreductase</keyword>
<reference evidence="8" key="1">
    <citation type="submission" date="2020-01" db="EMBL/GenBank/DDBJ databases">
        <authorList>
            <person name="Meier V. D."/>
            <person name="Meier V D."/>
        </authorList>
    </citation>
    <scope>NUCLEOTIDE SEQUENCE</scope>
    <source>
        <strain evidence="8">HLG_WM_MAG_06</strain>
    </source>
</reference>
<comment type="catalytic activity">
    <reaction evidence="5">
        <text>a quinone + NADH + 5 H(+)(in) = a quinol + NAD(+) + 4 H(+)(out)</text>
        <dbReference type="Rhea" id="RHEA:57888"/>
        <dbReference type="ChEBI" id="CHEBI:15378"/>
        <dbReference type="ChEBI" id="CHEBI:24646"/>
        <dbReference type="ChEBI" id="CHEBI:57540"/>
        <dbReference type="ChEBI" id="CHEBI:57945"/>
        <dbReference type="ChEBI" id="CHEBI:132124"/>
    </reaction>
</comment>
<evidence type="ECO:0000256" key="1">
    <source>
        <dbReference type="ARBA" id="ARBA00004127"/>
    </source>
</evidence>
<evidence type="ECO:0000256" key="5">
    <source>
        <dbReference type="HAMAP-Rule" id="MF_00445"/>
    </source>
</evidence>
<evidence type="ECO:0000256" key="4">
    <source>
        <dbReference type="ARBA" id="ARBA00023136"/>
    </source>
</evidence>
<feature type="transmembrane region" description="Helical" evidence="5">
    <location>
        <begin position="274"/>
        <end position="292"/>
    </location>
</feature>
<feature type="transmembrane region" description="Helical" evidence="5">
    <location>
        <begin position="160"/>
        <end position="183"/>
    </location>
</feature>
<keyword evidence="5" id="KW-0813">Transport</keyword>
<feature type="transmembrane region" description="Helical" evidence="5">
    <location>
        <begin position="6"/>
        <end position="26"/>
    </location>
</feature>
<protein>
    <recommendedName>
        <fullName evidence="5">NADH-quinone oxidoreductase subunit N</fullName>
        <ecNumber evidence="5">7.1.1.-</ecNumber>
    </recommendedName>
    <alternativeName>
        <fullName evidence="5">NADH dehydrogenase I subunit N</fullName>
    </alternativeName>
    <alternativeName>
        <fullName evidence="5">NDH-1 subunit N</fullName>
    </alternativeName>
</protein>
<feature type="transmembrane region" description="Helical" evidence="5">
    <location>
        <begin position="203"/>
        <end position="226"/>
    </location>
</feature>
<dbReference type="EMBL" id="CACVAP010000053">
    <property type="protein sequence ID" value="CAA6807718.1"/>
    <property type="molecule type" value="Genomic_DNA"/>
</dbReference>
<feature type="transmembrane region" description="Helical" evidence="5">
    <location>
        <begin position="106"/>
        <end position="123"/>
    </location>
</feature>
<dbReference type="InterPro" id="IPR010096">
    <property type="entry name" value="NADH-Q_OxRdtase_suN/2"/>
</dbReference>
<feature type="transmembrane region" description="Helical" evidence="5">
    <location>
        <begin position="372"/>
        <end position="394"/>
    </location>
</feature>
<dbReference type="GO" id="GO:0005886">
    <property type="term" value="C:plasma membrane"/>
    <property type="evidence" value="ECO:0007669"/>
    <property type="project" value="UniProtKB-SubCell"/>
</dbReference>
<feature type="transmembrane region" description="Helical" evidence="5">
    <location>
        <begin position="299"/>
        <end position="319"/>
    </location>
</feature>
<feature type="transmembrane region" description="Helical" evidence="5">
    <location>
        <begin position="406"/>
        <end position="427"/>
    </location>
</feature>
<keyword evidence="5 8" id="KW-0830">Ubiquinone</keyword>
<keyword evidence="5" id="KW-0874">Quinone</keyword>
<accession>A0A6S6SWQ0</accession>
<keyword evidence="5" id="KW-0520">NAD</keyword>
<dbReference type="PANTHER" id="PTHR22773">
    <property type="entry name" value="NADH DEHYDROGENASE"/>
    <property type="match status" value="1"/>
</dbReference>
<dbReference type="GO" id="GO:0008137">
    <property type="term" value="F:NADH dehydrogenase (ubiquinone) activity"/>
    <property type="evidence" value="ECO:0007669"/>
    <property type="project" value="InterPro"/>
</dbReference>
<comment type="subcellular location">
    <subcellularLocation>
        <location evidence="5">Cell membrane</location>
        <topology evidence="5">Multi-pass membrane protein</topology>
    </subcellularLocation>
    <subcellularLocation>
        <location evidence="1">Endomembrane system</location>
        <topology evidence="1">Multi-pass membrane protein</topology>
    </subcellularLocation>
    <subcellularLocation>
        <location evidence="6">Membrane</location>
        <topology evidence="6">Multi-pass membrane protein</topology>
    </subcellularLocation>
</comment>
<dbReference type="AlphaFoldDB" id="A0A6S6SWQ0"/>
<feature type="domain" description="NADH:quinone oxidoreductase/Mrp antiporter transmembrane" evidence="7">
    <location>
        <begin position="125"/>
        <end position="422"/>
    </location>
</feature>
<dbReference type="GO" id="GO:0042773">
    <property type="term" value="P:ATP synthesis coupled electron transport"/>
    <property type="evidence" value="ECO:0007669"/>
    <property type="project" value="InterPro"/>
</dbReference>
<keyword evidence="2 5" id="KW-0812">Transmembrane</keyword>
<comment type="function">
    <text evidence="5">NDH-1 shuttles electrons from NADH, via FMN and iron-sulfur (Fe-S) centers, to quinones in the respiratory chain. The immediate electron acceptor for the enzyme in this species is believed to be ubiquinone. Couples the redox reaction to proton translocation (for every two electrons transferred, four hydrogen ions are translocated across the cytoplasmic membrane), and thus conserves the redox energy in a proton gradient.</text>
</comment>
<dbReference type="GO" id="GO:0050136">
    <property type="term" value="F:NADH dehydrogenase (quinone) (non-electrogenic) activity"/>
    <property type="evidence" value="ECO:0007669"/>
    <property type="project" value="UniProtKB-UniRule"/>
</dbReference>
<organism evidence="8">
    <name type="scientific">uncultured Sulfurovum sp</name>
    <dbReference type="NCBI Taxonomy" id="269237"/>
    <lineage>
        <taxon>Bacteria</taxon>
        <taxon>Pseudomonadati</taxon>
        <taxon>Campylobacterota</taxon>
        <taxon>Epsilonproteobacteria</taxon>
        <taxon>Campylobacterales</taxon>
        <taxon>Sulfurovaceae</taxon>
        <taxon>Sulfurovum</taxon>
        <taxon>environmental samples</taxon>
    </lineage>
</organism>
<dbReference type="NCBIfam" id="TIGR01770">
    <property type="entry name" value="NDH_I_N"/>
    <property type="match status" value="1"/>
</dbReference>
<feature type="transmembrane region" description="Helical" evidence="5">
    <location>
        <begin position="33"/>
        <end position="54"/>
    </location>
</feature>
<comment type="subunit">
    <text evidence="5">NDH-1 is composed of 14 different subunits. Subunits NuoA, H, J, K, L, M, N constitute the membrane sector of the complex.</text>
</comment>
<keyword evidence="3 5" id="KW-1133">Transmembrane helix</keyword>
<dbReference type="GO" id="GO:0048038">
    <property type="term" value="F:quinone binding"/>
    <property type="evidence" value="ECO:0007669"/>
    <property type="project" value="UniProtKB-KW"/>
</dbReference>
<evidence type="ECO:0000259" key="7">
    <source>
        <dbReference type="Pfam" id="PF00361"/>
    </source>
</evidence>